<dbReference type="AlphaFoldDB" id="A0A0G1A8S6"/>
<evidence type="ECO:0000256" key="4">
    <source>
        <dbReference type="ARBA" id="ARBA00012622"/>
    </source>
</evidence>
<dbReference type="GO" id="GO:0051539">
    <property type="term" value="F:4 iron, 4 sulfur cluster binding"/>
    <property type="evidence" value="ECO:0007669"/>
    <property type="project" value="UniProtKB-UniRule"/>
</dbReference>
<accession>A0A0G1A8S6</accession>
<feature type="binding site" evidence="17">
    <location>
        <position position="9"/>
    </location>
    <ligand>
        <name>[4Fe-4S] cluster</name>
        <dbReference type="ChEBI" id="CHEBI:49883"/>
    </ligand>
</feature>
<evidence type="ECO:0000256" key="13">
    <source>
        <dbReference type="ARBA" id="ARBA00023157"/>
    </source>
</evidence>
<evidence type="ECO:0000256" key="17">
    <source>
        <dbReference type="HAMAP-Rule" id="MF_02089"/>
    </source>
</evidence>
<evidence type="ECO:0000256" key="11">
    <source>
        <dbReference type="ARBA" id="ARBA00023004"/>
    </source>
</evidence>
<reference evidence="18 19" key="1">
    <citation type="journal article" date="2015" name="Nature">
        <title>rRNA introns, odd ribosomes, and small enigmatic genomes across a large radiation of phyla.</title>
        <authorList>
            <person name="Brown C.T."/>
            <person name="Hug L.A."/>
            <person name="Thomas B.C."/>
            <person name="Sharon I."/>
            <person name="Castelle C.J."/>
            <person name="Singh A."/>
            <person name="Wilkins M.J."/>
            <person name="Williams K.H."/>
            <person name="Banfield J.F."/>
        </authorList>
    </citation>
    <scope>NUCLEOTIDE SEQUENCE [LARGE SCALE GENOMIC DNA]</scope>
</reference>
<dbReference type="GO" id="GO:0008616">
    <property type="term" value="P:tRNA queuosine(34) biosynthetic process"/>
    <property type="evidence" value="ECO:0007669"/>
    <property type="project" value="UniProtKB-UniRule"/>
</dbReference>
<evidence type="ECO:0000313" key="18">
    <source>
        <dbReference type="EMBL" id="KKS57435.1"/>
    </source>
</evidence>
<evidence type="ECO:0000256" key="6">
    <source>
        <dbReference type="ARBA" id="ARBA00022485"/>
    </source>
</evidence>
<evidence type="ECO:0000256" key="12">
    <source>
        <dbReference type="ARBA" id="ARBA00023014"/>
    </source>
</evidence>
<dbReference type="EMBL" id="LCDO01000001">
    <property type="protein sequence ID" value="KKS57435.1"/>
    <property type="molecule type" value="Genomic_DNA"/>
</dbReference>
<name>A0A0G1A8S6_9BACT</name>
<dbReference type="GO" id="GO:0052693">
    <property type="term" value="F:epoxyqueuosine reductase activity"/>
    <property type="evidence" value="ECO:0007669"/>
    <property type="project" value="UniProtKB-UniRule"/>
</dbReference>
<evidence type="ECO:0000256" key="15">
    <source>
        <dbReference type="ARBA" id="ARBA00031446"/>
    </source>
</evidence>
<evidence type="ECO:0000256" key="2">
    <source>
        <dbReference type="ARBA" id="ARBA00004691"/>
    </source>
</evidence>
<comment type="similarity">
    <text evidence="3 17">Belongs to the QueH family.</text>
</comment>
<keyword evidence="8 17" id="KW-0479">Metal-binding</keyword>
<dbReference type="Gene3D" id="3.40.50.620">
    <property type="entry name" value="HUPs"/>
    <property type="match status" value="1"/>
</dbReference>
<feature type="binding site" evidence="17">
    <location>
        <position position="90"/>
    </location>
    <ligand>
        <name>[4Fe-4S] cluster</name>
        <dbReference type="ChEBI" id="CHEBI:49883"/>
    </ligand>
</feature>
<feature type="disulfide bond" description="Redox-active" evidence="17">
    <location>
        <begin position="169"/>
        <end position="171"/>
    </location>
</feature>
<keyword evidence="14 17" id="KW-0676">Redox-active center</keyword>
<evidence type="ECO:0000256" key="16">
    <source>
        <dbReference type="ARBA" id="ARBA00047415"/>
    </source>
</evidence>
<organism evidence="18 19">
    <name type="scientific">Candidatus Magasanikbacteria bacterium GW2011_GWA2_42_32</name>
    <dbReference type="NCBI Taxonomy" id="1619039"/>
    <lineage>
        <taxon>Bacteria</taxon>
        <taxon>Candidatus Magasanikiibacteriota</taxon>
    </lineage>
</organism>
<sequence length="190" mass="22101">MKRFLLHTCCAPCSIAVIDELKNQFDLTVFFYNPNIYPEEEYLKRKKEVVKICEEWSVPMVDMDFEPKKWHGYIKGLEKEKEGDLRCVKCLQLRLDKTAHYAKKNNFNFFSTSLSSGRNKSAKIINSLGEALSVFYGIKYFAEDWKTGGRQEKGRQMVKDRGIYRQNYCGCIYSLPKASATKNPENFDGN</sequence>
<dbReference type="PANTHER" id="PTHR36701:SF1">
    <property type="entry name" value="EPOXYQUEUOSINE REDUCTASE QUEH"/>
    <property type="match status" value="1"/>
</dbReference>
<dbReference type="UniPathway" id="UPA00392"/>
<keyword evidence="12 17" id="KW-0411">Iron-sulfur</keyword>
<dbReference type="InterPro" id="IPR014729">
    <property type="entry name" value="Rossmann-like_a/b/a_fold"/>
</dbReference>
<keyword evidence="10 17" id="KW-0560">Oxidoreductase</keyword>
<dbReference type="HAMAP" id="MF_02089">
    <property type="entry name" value="QueH"/>
    <property type="match status" value="1"/>
</dbReference>
<evidence type="ECO:0000256" key="8">
    <source>
        <dbReference type="ARBA" id="ARBA00022723"/>
    </source>
</evidence>
<proteinExistence type="inferred from homology"/>
<keyword evidence="11 17" id="KW-0408">Iron</keyword>
<comment type="caution">
    <text evidence="18">The sequence shown here is derived from an EMBL/GenBank/DDBJ whole genome shotgun (WGS) entry which is preliminary data.</text>
</comment>
<dbReference type="Proteomes" id="UP000034837">
    <property type="component" value="Unassembled WGS sequence"/>
</dbReference>
<evidence type="ECO:0000256" key="10">
    <source>
        <dbReference type="ARBA" id="ARBA00023002"/>
    </source>
</evidence>
<gene>
    <name evidence="17" type="primary">queH</name>
    <name evidence="18" type="ORF">UV20_C0001G0075</name>
</gene>
<evidence type="ECO:0000256" key="5">
    <source>
        <dbReference type="ARBA" id="ARBA00016895"/>
    </source>
</evidence>
<evidence type="ECO:0000256" key="1">
    <source>
        <dbReference type="ARBA" id="ARBA00002268"/>
    </source>
</evidence>
<dbReference type="Pfam" id="PF02677">
    <property type="entry name" value="QueH"/>
    <property type="match status" value="1"/>
</dbReference>
<evidence type="ECO:0000256" key="14">
    <source>
        <dbReference type="ARBA" id="ARBA00023284"/>
    </source>
</evidence>
<dbReference type="PANTHER" id="PTHR36701">
    <property type="entry name" value="EPOXYQUEUOSINE REDUCTASE QUEH"/>
    <property type="match status" value="1"/>
</dbReference>
<keyword evidence="7 17" id="KW-0819">tRNA processing</keyword>
<comment type="pathway">
    <text evidence="2 17">tRNA modification; tRNA-queuosine biosynthesis.</text>
</comment>
<feature type="binding site" evidence="17">
    <location>
        <position position="87"/>
    </location>
    <ligand>
        <name>[4Fe-4S] cluster</name>
        <dbReference type="ChEBI" id="CHEBI:49883"/>
    </ligand>
</feature>
<protein>
    <recommendedName>
        <fullName evidence="5 17">Epoxyqueuosine reductase QueH</fullName>
        <ecNumber evidence="4 17">1.17.99.6</ecNumber>
    </recommendedName>
    <alternativeName>
        <fullName evidence="15 17">Queuosine biosynthesis protein QueH</fullName>
    </alternativeName>
</protein>
<dbReference type="EC" id="1.17.99.6" evidence="4 17"/>
<evidence type="ECO:0000256" key="3">
    <source>
        <dbReference type="ARBA" id="ARBA00008207"/>
    </source>
</evidence>
<dbReference type="InterPro" id="IPR003828">
    <property type="entry name" value="QueH"/>
</dbReference>
<comment type="function">
    <text evidence="1 17">Catalyzes the conversion of epoxyqueuosine (oQ) to queuosine (Q), which is a hypermodified base found in the wobble positions of tRNA(Asp), tRNA(Asn), tRNA(His) and tRNA(Tyr).</text>
</comment>
<evidence type="ECO:0000256" key="7">
    <source>
        <dbReference type="ARBA" id="ARBA00022694"/>
    </source>
</evidence>
<keyword evidence="9 17" id="KW-0671">Queuosine biosynthesis</keyword>
<feature type="binding site" evidence="17">
    <location>
        <position position="10"/>
    </location>
    <ligand>
        <name>[4Fe-4S] cluster</name>
        <dbReference type="ChEBI" id="CHEBI:49883"/>
    </ligand>
</feature>
<comment type="catalytic activity">
    <reaction evidence="16 17">
        <text>epoxyqueuosine(34) in tRNA + AH2 = queuosine(34) in tRNA + A + H2O</text>
        <dbReference type="Rhea" id="RHEA:32159"/>
        <dbReference type="Rhea" id="RHEA-COMP:18571"/>
        <dbReference type="Rhea" id="RHEA-COMP:18582"/>
        <dbReference type="ChEBI" id="CHEBI:13193"/>
        <dbReference type="ChEBI" id="CHEBI:15377"/>
        <dbReference type="ChEBI" id="CHEBI:17499"/>
        <dbReference type="ChEBI" id="CHEBI:194431"/>
        <dbReference type="ChEBI" id="CHEBI:194443"/>
        <dbReference type="EC" id="1.17.99.6"/>
    </reaction>
</comment>
<keyword evidence="6 17" id="KW-0004">4Fe-4S</keyword>
<evidence type="ECO:0000256" key="9">
    <source>
        <dbReference type="ARBA" id="ARBA00022785"/>
    </source>
</evidence>
<dbReference type="GO" id="GO:0046872">
    <property type="term" value="F:metal ion binding"/>
    <property type="evidence" value="ECO:0007669"/>
    <property type="project" value="UniProtKB-KW"/>
</dbReference>
<evidence type="ECO:0000313" key="19">
    <source>
        <dbReference type="Proteomes" id="UP000034837"/>
    </source>
</evidence>
<keyword evidence="13 17" id="KW-1015">Disulfide bond</keyword>